<dbReference type="PANTHER" id="PTHR46825:SF9">
    <property type="entry name" value="BETA-LACTAMASE-RELATED DOMAIN-CONTAINING PROTEIN"/>
    <property type="match status" value="1"/>
</dbReference>
<accession>A0AAP2CIP0</accession>
<organism evidence="2 3">
    <name type="scientific">Litoribacter ruber</name>
    <dbReference type="NCBI Taxonomy" id="702568"/>
    <lineage>
        <taxon>Bacteria</taxon>
        <taxon>Pseudomonadati</taxon>
        <taxon>Bacteroidota</taxon>
        <taxon>Cytophagia</taxon>
        <taxon>Cytophagales</taxon>
        <taxon>Cyclobacteriaceae</taxon>
        <taxon>Litoribacter</taxon>
    </lineage>
</organism>
<reference evidence="2 3" key="1">
    <citation type="submission" date="2021-05" db="EMBL/GenBank/DDBJ databases">
        <authorList>
            <person name="Zhang Z.D."/>
            <person name="Osman G."/>
        </authorList>
    </citation>
    <scope>NUCLEOTIDE SEQUENCE [LARGE SCALE GENOMIC DNA]</scope>
    <source>
        <strain evidence="2 3">KCTC 32217</strain>
    </source>
</reference>
<dbReference type="InterPro" id="IPR001466">
    <property type="entry name" value="Beta-lactam-related"/>
</dbReference>
<dbReference type="AlphaFoldDB" id="A0AAP2CIP0"/>
<dbReference type="InterPro" id="IPR050491">
    <property type="entry name" value="AmpC-like"/>
</dbReference>
<dbReference type="Pfam" id="PF00144">
    <property type="entry name" value="Beta-lactamase"/>
    <property type="match status" value="1"/>
</dbReference>
<evidence type="ECO:0000313" key="2">
    <source>
        <dbReference type="EMBL" id="MBS9524394.1"/>
    </source>
</evidence>
<dbReference type="RefSeq" id="WP_213945250.1">
    <property type="nucleotide sequence ID" value="NZ_JAHCMY010000004.1"/>
</dbReference>
<keyword evidence="3" id="KW-1185">Reference proteome</keyword>
<protein>
    <submittedName>
        <fullName evidence="2">Beta-lactamase family protein</fullName>
    </submittedName>
</protein>
<dbReference type="PANTHER" id="PTHR46825">
    <property type="entry name" value="D-ALANYL-D-ALANINE-CARBOXYPEPTIDASE/ENDOPEPTIDASE AMPH"/>
    <property type="match status" value="1"/>
</dbReference>
<dbReference type="EMBL" id="JAHCMY010000004">
    <property type="protein sequence ID" value="MBS9524394.1"/>
    <property type="molecule type" value="Genomic_DNA"/>
</dbReference>
<evidence type="ECO:0000259" key="1">
    <source>
        <dbReference type="Pfam" id="PF00144"/>
    </source>
</evidence>
<dbReference type="InterPro" id="IPR012338">
    <property type="entry name" value="Beta-lactam/transpept-like"/>
</dbReference>
<feature type="domain" description="Beta-lactamase-related" evidence="1">
    <location>
        <begin position="47"/>
        <end position="349"/>
    </location>
</feature>
<sequence length="563" mass="63836">MNYPRLNYIIAFLLAFLAIPNLQAQSISKINSQKEARIDSIFSQWNKPDTPGATLALVHNGEVVFSKGYGNANLEYSIPNTPSTVFHIASISKQFTVFAVLLLEKDGLINLDDDIRKYIPEVPDFGHTITLRHLANHTSGLRDQWNLLTMAGWRMDDVITKEHVMKLVSKQKELNFEPGEEYVYCNTGFTLLAEVVERVSGKTFAQFTAERIFKPLGMKSTLFYDDHERIVKNRAYSYKPHPEGFKKSVLSYANVGATSLFTTVEDLSLWVLNFKNPKVGDKALIEKMNTEATLNNGEKFGGALGQMVNPHNGLFQIHHGGADAGFRTYLGRFPEEDFAVIVFSNDASFVSQRTALQVTDIYLEETIAQQQAENPSQQENPDMDNQKLERFVGEYELENMGIFTVGQDKNGIYARPAGLGRSHLRALSEMEFKVEGEDATIRFIADGNNEISRLEIQQPNKVLKASRRLDFDPKSVILKDFTGTFYSEELSTEYQLTIVDNQLVAKHARNSDIVLKPIKKDTFEGDKFFFREVVFTRDVNNQIKEYKVSNGRVRNLKFNKVGN</sequence>
<evidence type="ECO:0000313" key="3">
    <source>
        <dbReference type="Proteomes" id="UP001319104"/>
    </source>
</evidence>
<gene>
    <name evidence="2" type="ORF">KI659_10235</name>
</gene>
<dbReference type="Proteomes" id="UP001319104">
    <property type="component" value="Unassembled WGS sequence"/>
</dbReference>
<comment type="caution">
    <text evidence="2">The sequence shown here is derived from an EMBL/GenBank/DDBJ whole genome shotgun (WGS) entry which is preliminary data.</text>
</comment>
<proteinExistence type="predicted"/>
<name>A0AAP2CIP0_9BACT</name>
<dbReference type="Gene3D" id="3.40.710.10">
    <property type="entry name" value="DD-peptidase/beta-lactamase superfamily"/>
    <property type="match status" value="1"/>
</dbReference>
<dbReference type="SUPFAM" id="SSF56601">
    <property type="entry name" value="beta-lactamase/transpeptidase-like"/>
    <property type="match status" value="1"/>
</dbReference>